<gene>
    <name evidence="10" type="ORF">H072_8538</name>
</gene>
<feature type="compositionally biased region" description="Acidic residues" evidence="8">
    <location>
        <begin position="609"/>
        <end position="631"/>
    </location>
</feature>
<sequence length="1051" mass="116638">MPPKKAGATARKPRATKASKGAAAKEAAAATATSGTPPAEAPAFEYTPLQKAIQNIFVSAQGTTATHRKLCVSLRATQEKCAQEGMRAEKAFCVEFTRCLNRALVVKKGEAVGDRILKFCDLFIRHIYEKEAKDRKAAKTSDGDVDMGGEEEQEEEEEMPNSCTTRFTRYLLQHLSKGLLAANKIVRFRVCQFFALTLSSIPALEENTFANLKKGLVRRMYDRESNIRVQASLALMRLGFGVADEEEESDFDDEDDDEGLVQNTVVGRLVDRLSGDNSADVRRAILLNLNHTPLTLPHLLERSRDLDAITRRLVYSRTLPSLGDFRLLTISMREKILRWGLQDRDPAVRKAAERAFVDNWVSNADGDILEVLERLDVVNSKVAEMAMEAYWQHGNSIDKPFGTEYWEDLTPESVFLARTFHDYCRDPETQNDHHIDEKMPEVTHLAFIIQKNANLLMDSPPGVPVNPGKNGKNGNVNPPKDAAEVEFIVEQLLLIAMKSDYGDEIGRRKMFSLLRELLAIVDLPEATVSRIIEVMRKVSGGEREFCSVTLEIIAEVHDTIAPEEDEPAVDGDDADSFHSAQSEPEGRPKPKAKAKPKPKPKKAKRVVDSDDEMMDVDEDDEDDEDGEEDPEENRAIKEMVTNLRCLFIAQCMLENVEGDLNSNAHLTTMLNGLIIPAVRSQEAPIRERGLRCLGLCCLLDKPLAEENMALFAHCFNKGHEELQIEAAHIISDILVVHGASLFESEKCQIEQKTVFKMFGKAIKLDDSPEAQAVSAEVLCKLFLAKVIDDDDLLKATVIAYFDAATNDNLTLRQTLSYFLPVYCHSRDDNQIRMQRITVSTLHTLISIFANLDEGEEMVTPSNIASQLADWTDPRKVFRLDASDQSKVNWDVHIDLAADLAAKIASGSTKEEKKILCQMLGKLVISASCTPEKLQELSEQTTELIESKAVTDAVSRNALIKFQASLEKVLAQQAEGPGRERSRSRPGTRGSATSAGGDGAGDGSRTSEAIVGEMEDLAIVNNQKAQEQDTDAEGDPEGDAEEVEEEDEDEDM</sequence>
<dbReference type="PANTHER" id="PTHR14418">
    <property type="entry name" value="CONDENSIN COMPLEX SUBUNIT 3-RELATED"/>
    <property type="match status" value="1"/>
</dbReference>
<dbReference type="Proteomes" id="UP000015100">
    <property type="component" value="Unassembled WGS sequence"/>
</dbReference>
<reference evidence="10 11" key="1">
    <citation type="journal article" date="2013" name="PLoS Genet.">
        <title>Genomic mechanisms accounting for the adaptation to parasitism in nematode-trapping fungi.</title>
        <authorList>
            <person name="Meerupati T."/>
            <person name="Andersson K.M."/>
            <person name="Friman E."/>
            <person name="Kumar D."/>
            <person name="Tunlid A."/>
            <person name="Ahren D."/>
        </authorList>
    </citation>
    <scope>NUCLEOTIDE SEQUENCE [LARGE SCALE GENOMIC DNA]</scope>
    <source>
        <strain evidence="10 11">CBS 200.50</strain>
    </source>
</reference>
<accession>S8A431</accession>
<keyword evidence="6" id="KW-0226">DNA condensation</keyword>
<feature type="region of interest" description="Disordered" evidence="8">
    <location>
        <begin position="970"/>
        <end position="1051"/>
    </location>
</feature>
<keyword evidence="3" id="KW-0158">Chromosome</keyword>
<dbReference type="InterPro" id="IPR011989">
    <property type="entry name" value="ARM-like"/>
</dbReference>
<comment type="caution">
    <text evidence="10">The sequence shown here is derived from an EMBL/GenBank/DDBJ whole genome shotgun (WGS) entry which is preliminary data.</text>
</comment>
<evidence type="ECO:0000256" key="4">
    <source>
        <dbReference type="ARBA" id="ARBA00022618"/>
    </source>
</evidence>
<keyword evidence="4" id="KW-0132">Cell division</keyword>
<evidence type="ECO:0000256" key="8">
    <source>
        <dbReference type="SAM" id="MobiDB-lite"/>
    </source>
</evidence>
<dbReference type="GO" id="GO:0000793">
    <property type="term" value="C:condensed chromosome"/>
    <property type="evidence" value="ECO:0007669"/>
    <property type="project" value="TreeGrafter"/>
</dbReference>
<comment type="subcellular location">
    <subcellularLocation>
        <location evidence="1">Chromosome</location>
    </subcellularLocation>
</comment>
<feature type="domain" description="Nuclear condensin complex subunit 3 C-terminal" evidence="9">
    <location>
        <begin position="644"/>
        <end position="924"/>
    </location>
</feature>
<keyword evidence="7" id="KW-0131">Cell cycle</keyword>
<comment type="similarity">
    <text evidence="2">Belongs to the CND3 (condensin subunit 3) family.</text>
</comment>
<dbReference type="InterPro" id="IPR027165">
    <property type="entry name" value="CND3"/>
</dbReference>
<protein>
    <recommendedName>
        <fullName evidence="9">Nuclear condensin complex subunit 3 C-terminal domain-containing protein</fullName>
    </recommendedName>
</protein>
<dbReference type="SUPFAM" id="SSF48371">
    <property type="entry name" value="ARM repeat"/>
    <property type="match status" value="1"/>
</dbReference>
<reference evidence="11" key="2">
    <citation type="submission" date="2013-04" db="EMBL/GenBank/DDBJ databases">
        <title>Genomic mechanisms accounting for the adaptation to parasitism in nematode-trapping fungi.</title>
        <authorList>
            <person name="Ahren D.G."/>
        </authorList>
    </citation>
    <scope>NUCLEOTIDE SEQUENCE [LARGE SCALE GENOMIC DNA]</scope>
    <source>
        <strain evidence="11">CBS 200.50</strain>
    </source>
</reference>
<dbReference type="InterPro" id="IPR025977">
    <property type="entry name" value="Cnd3_C"/>
</dbReference>
<dbReference type="GO" id="GO:0051301">
    <property type="term" value="P:cell division"/>
    <property type="evidence" value="ECO:0007669"/>
    <property type="project" value="UniProtKB-KW"/>
</dbReference>
<dbReference type="HOGENOM" id="CLU_004446_1_0_1"/>
<dbReference type="OMA" id="FRATQIT"/>
<proteinExistence type="inferred from homology"/>
<dbReference type="InterPro" id="IPR016024">
    <property type="entry name" value="ARM-type_fold"/>
</dbReference>
<feature type="compositionally biased region" description="Acidic residues" evidence="8">
    <location>
        <begin position="1027"/>
        <end position="1051"/>
    </location>
</feature>
<feature type="compositionally biased region" description="Acidic residues" evidence="8">
    <location>
        <begin position="561"/>
        <end position="574"/>
    </location>
</feature>
<feature type="compositionally biased region" description="Acidic residues" evidence="8">
    <location>
        <begin position="143"/>
        <end position="159"/>
    </location>
</feature>
<evidence type="ECO:0000256" key="5">
    <source>
        <dbReference type="ARBA" id="ARBA00022776"/>
    </source>
</evidence>
<feature type="region of interest" description="Disordered" evidence="8">
    <location>
        <begin position="559"/>
        <end position="635"/>
    </location>
</feature>
<dbReference type="EMBL" id="AQGS01000612">
    <property type="protein sequence ID" value="EPS37760.1"/>
    <property type="molecule type" value="Genomic_DNA"/>
</dbReference>
<evidence type="ECO:0000256" key="2">
    <source>
        <dbReference type="ARBA" id="ARBA00006533"/>
    </source>
</evidence>
<feature type="compositionally biased region" description="Low complexity" evidence="8">
    <location>
        <begin position="984"/>
        <end position="994"/>
    </location>
</feature>
<feature type="compositionally biased region" description="Low complexity" evidence="8">
    <location>
        <begin position="18"/>
        <end position="41"/>
    </location>
</feature>
<evidence type="ECO:0000256" key="6">
    <source>
        <dbReference type="ARBA" id="ARBA00023067"/>
    </source>
</evidence>
<evidence type="ECO:0000259" key="9">
    <source>
        <dbReference type="Pfam" id="PF12719"/>
    </source>
</evidence>
<dbReference type="eggNOG" id="KOG2025">
    <property type="taxonomic scope" value="Eukaryota"/>
</dbReference>
<dbReference type="GO" id="GO:0007076">
    <property type="term" value="P:mitotic chromosome condensation"/>
    <property type="evidence" value="ECO:0007669"/>
    <property type="project" value="InterPro"/>
</dbReference>
<dbReference type="Pfam" id="PF12719">
    <property type="entry name" value="Cnd3"/>
    <property type="match status" value="1"/>
</dbReference>
<name>S8A431_DACHA</name>
<dbReference type="GO" id="GO:0000796">
    <property type="term" value="C:condensin complex"/>
    <property type="evidence" value="ECO:0007669"/>
    <property type="project" value="InterPro"/>
</dbReference>
<dbReference type="AlphaFoldDB" id="S8A431"/>
<keyword evidence="5" id="KW-0498">Mitosis</keyword>
<evidence type="ECO:0000256" key="7">
    <source>
        <dbReference type="ARBA" id="ARBA00023306"/>
    </source>
</evidence>
<organism evidence="10 11">
    <name type="scientific">Dactylellina haptotyla (strain CBS 200.50)</name>
    <name type="common">Nematode-trapping fungus</name>
    <name type="synonym">Monacrosporium haptotylum</name>
    <dbReference type="NCBI Taxonomy" id="1284197"/>
    <lineage>
        <taxon>Eukaryota</taxon>
        <taxon>Fungi</taxon>
        <taxon>Dikarya</taxon>
        <taxon>Ascomycota</taxon>
        <taxon>Pezizomycotina</taxon>
        <taxon>Orbiliomycetes</taxon>
        <taxon>Orbiliales</taxon>
        <taxon>Orbiliaceae</taxon>
        <taxon>Dactylellina</taxon>
    </lineage>
</organism>
<feature type="region of interest" description="Disordered" evidence="8">
    <location>
        <begin position="1"/>
        <end position="41"/>
    </location>
</feature>
<dbReference type="PANTHER" id="PTHR14418:SF5">
    <property type="entry name" value="CONDENSIN COMPLEX SUBUNIT 3"/>
    <property type="match status" value="1"/>
</dbReference>
<evidence type="ECO:0000313" key="11">
    <source>
        <dbReference type="Proteomes" id="UP000015100"/>
    </source>
</evidence>
<evidence type="ECO:0000313" key="10">
    <source>
        <dbReference type="EMBL" id="EPS37760.1"/>
    </source>
</evidence>
<evidence type="ECO:0000256" key="1">
    <source>
        <dbReference type="ARBA" id="ARBA00004286"/>
    </source>
</evidence>
<feature type="region of interest" description="Disordered" evidence="8">
    <location>
        <begin position="138"/>
        <end position="160"/>
    </location>
</feature>
<dbReference type="STRING" id="1284197.S8A431"/>
<keyword evidence="11" id="KW-1185">Reference proteome</keyword>
<feature type="compositionally biased region" description="Basic residues" evidence="8">
    <location>
        <begin position="589"/>
        <end position="604"/>
    </location>
</feature>
<dbReference type="Gene3D" id="1.25.10.10">
    <property type="entry name" value="Leucine-rich Repeat Variant"/>
    <property type="match status" value="1"/>
</dbReference>
<dbReference type="OrthoDB" id="27187at2759"/>
<evidence type="ECO:0000256" key="3">
    <source>
        <dbReference type="ARBA" id="ARBA00022454"/>
    </source>
</evidence>